<dbReference type="Pfam" id="PF07532">
    <property type="entry name" value="Big_4"/>
    <property type="match status" value="1"/>
</dbReference>
<dbReference type="Proteomes" id="UP000297318">
    <property type="component" value="Unassembled WGS sequence"/>
</dbReference>
<feature type="domain" description="SLH" evidence="1">
    <location>
        <begin position="1170"/>
        <end position="1237"/>
    </location>
</feature>
<feature type="domain" description="SLH" evidence="1">
    <location>
        <begin position="1240"/>
        <end position="1305"/>
    </location>
</feature>
<dbReference type="EMBL" id="RHPJ01000001">
    <property type="protein sequence ID" value="TGO06035.1"/>
    <property type="molecule type" value="Genomic_DNA"/>
</dbReference>
<dbReference type="InterPro" id="IPR000772">
    <property type="entry name" value="Ricin_B_lectin"/>
</dbReference>
<accession>A0A4Z1E234</accession>
<protein>
    <recommendedName>
        <fullName evidence="1">SLH domain-containing protein</fullName>
    </recommendedName>
</protein>
<dbReference type="PANTHER" id="PTHR42767">
    <property type="entry name" value="ENDO-BETA-1,6-GALACTANASE"/>
    <property type="match status" value="1"/>
</dbReference>
<dbReference type="SUPFAM" id="SSF50370">
    <property type="entry name" value="Ricin B-like lectins"/>
    <property type="match status" value="1"/>
</dbReference>
<keyword evidence="3" id="KW-1185">Reference proteome</keyword>
<dbReference type="Gene3D" id="3.20.20.80">
    <property type="entry name" value="Glycosidases"/>
    <property type="match status" value="1"/>
</dbReference>
<dbReference type="CDD" id="cd00161">
    <property type="entry name" value="beta-trefoil_Ricin-like"/>
    <property type="match status" value="1"/>
</dbReference>
<dbReference type="Gene3D" id="2.60.40.1180">
    <property type="entry name" value="Golgi alpha-mannosidase II"/>
    <property type="match status" value="1"/>
</dbReference>
<sequence length="1305" mass="137662">MGIGLAAAPAAAATTTTITPNPWYASEPFEGWGTSLVWFANATGGYPEELREDLYQAVFGDEGLNLNIARYNVGGGNASDVVDYLRPGGAVEGWWAKDADGTAGTYGGATTSYADRDAVAAAFDPTNPDHYDWDADATQRWWIERLVQDEQITHWEAFANSAPYFMTESGYVSGGFSSTDNQLKPSADADFTAYMVAVTEHLEDTYGIDFSTIDPFNEPNTNYWGTTLTNGVPTGGRQEGMHVGPVRQTQVVDALDAELNKPGTTTDAVIAAMDETNPGTFATNWAAYTQAHRDKVGQMNVHTYGTSGRLVVRDLAKQADTSLWMSEIEGNWVNGWNPLLMENGLGIASRINDDLRELEPNAWVLWQPVEDTYNMDQPRENGGENLNWGSIFIDLDCKPYTVAGSEEEVWKSPRRVALAGSVEAAPECSVEVNSKYNALRNYTHFISPGDALIPTTSTTTTAAVAADGESTTLVHSNPAADEQTVVVDLSKYGEIDADASLTAYVTTQATSLDTPTDRALIPSAPVAVDVAARTATYTVPAKSVTTLVIDGVSGVAPEAAALVDGGTYQLVGQQSGRALSAENTGLAIRTIATTDAAAQRQAWTVHEVDASGTDEGATKTYVLADAQGRFLTASSSGPAWTGGTLEAARTNRAAHWILNTTNGSTWSLVNASIAQSLDVAGQASADGTAVGVYGSNGGANQTWSIRDLTALPVDVTVRTNPGVAPVLPTTVVPRYSSGSSGSAAVTWEAFDAALWASPGTFQVAGTATDVYGSTFEVTATVEVAALTVTDPASVTVAEGSTAAAAVAALPTTVQARAGASVLSFPAPVTWDTASLTDAQLAAPGVVTLTGTATADGAQLRATVNVIVTTATGRNIAPDATTTGAASSTEGSFVVDRTRNGDRTDKGWSNWVSSNKPATSTLTYTFPETTVLGSDVYFYADGGATSWAETMRVEYRQPDGTWLRAPGYEADAPVAAPVAGAPVVTSAWDGVRATGLRVVMNAYANTHLTVSEVEIFEAAPSASSLSTLASLRSGGQEVPLTAGTTEYATTAAGTDYPVVQAFPTDTAAEVAVTQPTIENDGVATIVVTGATGESTTYTLTVELVEAVTFADVTPSTQFFTEISWLAQNRISTGWVLPDGTREFRPVTPVARDAMAAFLYRLAGSPEFREPETSPFTDVSTDNQFFKEIAWLAETEISTGWVQADGTAQFRPLDPIARDAMAAFLYRFADREGKVNDTPAPATSPFADVATSNQFYAEIAWLAENDIATGWDGSGNDGSTIFRPLSPVNRDAMAAFMYRLHHLGQES</sequence>
<dbReference type="InterPro" id="IPR035992">
    <property type="entry name" value="Ricin_B-like_lectins"/>
</dbReference>
<dbReference type="PROSITE" id="PS50231">
    <property type="entry name" value="RICIN_B_LECTIN"/>
    <property type="match status" value="1"/>
</dbReference>
<dbReference type="InterPro" id="IPR011081">
    <property type="entry name" value="Big_4"/>
</dbReference>
<dbReference type="PROSITE" id="PS51272">
    <property type="entry name" value="SLH"/>
    <property type="match status" value="3"/>
</dbReference>
<organism evidence="2 3">
    <name type="scientific">Serinibacter arcticus</name>
    <dbReference type="NCBI Taxonomy" id="1655435"/>
    <lineage>
        <taxon>Bacteria</taxon>
        <taxon>Bacillati</taxon>
        <taxon>Actinomycetota</taxon>
        <taxon>Actinomycetes</taxon>
        <taxon>Micrococcales</taxon>
        <taxon>Beutenbergiaceae</taxon>
        <taxon>Serinibacter</taxon>
    </lineage>
</organism>
<dbReference type="InterPro" id="IPR013780">
    <property type="entry name" value="Glyco_hydro_b"/>
</dbReference>
<dbReference type="GO" id="GO:0004553">
    <property type="term" value="F:hydrolase activity, hydrolyzing O-glycosyl compounds"/>
    <property type="evidence" value="ECO:0007669"/>
    <property type="project" value="InterPro"/>
</dbReference>
<feature type="domain" description="SLH" evidence="1">
    <location>
        <begin position="1104"/>
        <end position="1169"/>
    </location>
</feature>
<reference evidence="2 3" key="1">
    <citation type="submission" date="2018-11" db="EMBL/GenBank/DDBJ databases">
        <title>Complete genome sequencing of the Actinobacteria Serinibacter sp. K3-2.</title>
        <authorList>
            <person name="Rakitin A.L."/>
            <person name="Beletsky A.V."/>
            <person name="Mardanov A.V."/>
            <person name="Ravin N.V."/>
            <person name="Gromova A.S."/>
            <person name="Filippova S.N."/>
            <person name="Gal'Chenko V.F."/>
        </authorList>
    </citation>
    <scope>NUCLEOTIDE SEQUENCE [LARGE SCALE GENOMIC DNA]</scope>
    <source>
        <strain evidence="2 3">K3-2</strain>
    </source>
</reference>
<evidence type="ECO:0000313" key="3">
    <source>
        <dbReference type="Proteomes" id="UP000297318"/>
    </source>
</evidence>
<dbReference type="Gene3D" id="2.80.10.50">
    <property type="match status" value="1"/>
</dbReference>
<name>A0A4Z1E234_9MICO</name>
<evidence type="ECO:0000259" key="1">
    <source>
        <dbReference type="PROSITE" id="PS51272"/>
    </source>
</evidence>
<dbReference type="SUPFAM" id="SSF51445">
    <property type="entry name" value="(Trans)glycosidases"/>
    <property type="match status" value="1"/>
</dbReference>
<gene>
    <name evidence="2" type="ORF">SERN_0227</name>
</gene>
<dbReference type="InterPro" id="IPR017853">
    <property type="entry name" value="GH"/>
</dbReference>
<dbReference type="PANTHER" id="PTHR42767:SF1">
    <property type="entry name" value="ENDO-BETA-1,6-GALACTANASE-LIKE DOMAIN-CONTAINING PROTEIN"/>
    <property type="match status" value="1"/>
</dbReference>
<dbReference type="InterPro" id="IPR039743">
    <property type="entry name" value="6GAL/EXGAL"/>
</dbReference>
<dbReference type="InterPro" id="IPR001119">
    <property type="entry name" value="SLH_dom"/>
</dbReference>
<comment type="caution">
    <text evidence="2">The sequence shown here is derived from an EMBL/GenBank/DDBJ whole genome shotgun (WGS) entry which is preliminary data.</text>
</comment>
<evidence type="ECO:0000313" key="2">
    <source>
        <dbReference type="EMBL" id="TGO06035.1"/>
    </source>
</evidence>
<dbReference type="Pfam" id="PF14200">
    <property type="entry name" value="RicinB_lectin_2"/>
    <property type="match status" value="1"/>
</dbReference>
<proteinExistence type="predicted"/>